<dbReference type="SMART" id="SM00339">
    <property type="entry name" value="FH"/>
    <property type="match status" value="1"/>
</dbReference>
<sequence>MDHLFASQSLCSESIPSRQGTPFQYMMKCTESSHSALSVTDGASLSNHRHQNPCLAIDNWASSGPTSSASMMSCHPQPWVMETSGFTFSSSHSPPHSTPDGLPRFFLAYDGDWSSSSMTSHPTSGQSKPGLPRLNNGRIPTDWMRDPDKNPQYALKPEPSYTTTPETFGPHQRPSTNLTMTYPTTALTPPSPTFSTSSCHMSTGMDKYPSGRVELRITPDDTEAELDTDPPYSILIWKALSQAKGNRLPLQGIYNWFEKNTAKGKDRNSKGWQNSIRHNLSMNAGFEAVRVELEPGKKAVNFWRLTDEALKHGVQSTTRYRKQANYKKTVGSEPPAPQRQRSGAKGGKATKVTARFRGSMSQDELRKERYRQRVVSQRRSPKILQSQHHPSSVTTAVISRLHASGSATSLTRTAESFDLGSIVGSADPPSCNAIFYDMAGPGSDCLAMETGFLGWTSLPPFSHSLLAGPDVSTELPLAV</sequence>
<dbReference type="Proteomes" id="UP000325780">
    <property type="component" value="Unassembled WGS sequence"/>
</dbReference>
<dbReference type="InterPro" id="IPR030456">
    <property type="entry name" value="TF_fork_head_CS_2"/>
</dbReference>
<dbReference type="InterPro" id="IPR036390">
    <property type="entry name" value="WH_DNA-bd_sf"/>
</dbReference>
<evidence type="ECO:0000256" key="4">
    <source>
        <dbReference type="ARBA" id="ARBA00023163"/>
    </source>
</evidence>
<comment type="subcellular location">
    <subcellularLocation>
        <location evidence="1 6">Nucleus</location>
    </subcellularLocation>
</comment>
<keyword evidence="4" id="KW-0804">Transcription</keyword>
<evidence type="ECO:0000259" key="8">
    <source>
        <dbReference type="PROSITE" id="PS50039"/>
    </source>
</evidence>
<keyword evidence="2" id="KW-0805">Transcription regulation</keyword>
<dbReference type="SUPFAM" id="SSF46785">
    <property type="entry name" value="Winged helix' DNA-binding domain"/>
    <property type="match status" value="1"/>
</dbReference>
<accession>A0A5N6TGS9</accession>
<feature type="compositionally biased region" description="Low complexity" evidence="7">
    <location>
        <begin position="116"/>
        <end position="127"/>
    </location>
</feature>
<feature type="region of interest" description="Disordered" evidence="7">
    <location>
        <begin position="314"/>
        <end position="391"/>
    </location>
</feature>
<evidence type="ECO:0000313" key="10">
    <source>
        <dbReference type="Proteomes" id="UP000325780"/>
    </source>
</evidence>
<keyword evidence="10" id="KW-1185">Reference proteome</keyword>
<organism evidence="9 10">
    <name type="scientific">Aspergillus avenaceus</name>
    <dbReference type="NCBI Taxonomy" id="36643"/>
    <lineage>
        <taxon>Eukaryota</taxon>
        <taxon>Fungi</taxon>
        <taxon>Dikarya</taxon>
        <taxon>Ascomycota</taxon>
        <taxon>Pezizomycotina</taxon>
        <taxon>Eurotiomycetes</taxon>
        <taxon>Eurotiomycetidae</taxon>
        <taxon>Eurotiales</taxon>
        <taxon>Aspergillaceae</taxon>
        <taxon>Aspergillus</taxon>
        <taxon>Aspergillus subgen. Circumdati</taxon>
    </lineage>
</organism>
<name>A0A5N6TGS9_ASPAV</name>
<proteinExistence type="predicted"/>
<dbReference type="PANTHER" id="PTHR45881">
    <property type="entry name" value="CHECKPOINT SUPPRESSOR 1-LIKE, ISOFORM A-RELATED"/>
    <property type="match status" value="1"/>
</dbReference>
<dbReference type="Gene3D" id="1.10.10.10">
    <property type="entry name" value="Winged helix-like DNA-binding domain superfamily/Winged helix DNA-binding domain"/>
    <property type="match status" value="1"/>
</dbReference>
<dbReference type="InterPro" id="IPR036388">
    <property type="entry name" value="WH-like_DNA-bd_sf"/>
</dbReference>
<dbReference type="PROSITE" id="PS00658">
    <property type="entry name" value="FORK_HEAD_2"/>
    <property type="match status" value="1"/>
</dbReference>
<feature type="domain" description="Fork-head" evidence="8">
    <location>
        <begin position="232"/>
        <end position="324"/>
    </location>
</feature>
<evidence type="ECO:0000256" key="1">
    <source>
        <dbReference type="ARBA" id="ARBA00004123"/>
    </source>
</evidence>
<evidence type="ECO:0000256" key="5">
    <source>
        <dbReference type="ARBA" id="ARBA00023242"/>
    </source>
</evidence>
<feature type="DNA-binding region" description="Fork-head" evidence="6">
    <location>
        <begin position="232"/>
        <end position="324"/>
    </location>
</feature>
<dbReference type="OrthoDB" id="5954824at2759"/>
<dbReference type="Pfam" id="PF00250">
    <property type="entry name" value="Forkhead"/>
    <property type="match status" value="1"/>
</dbReference>
<dbReference type="GO" id="GO:0000978">
    <property type="term" value="F:RNA polymerase II cis-regulatory region sequence-specific DNA binding"/>
    <property type="evidence" value="ECO:0007669"/>
    <property type="project" value="TreeGrafter"/>
</dbReference>
<dbReference type="GO" id="GO:0000981">
    <property type="term" value="F:DNA-binding transcription factor activity, RNA polymerase II-specific"/>
    <property type="evidence" value="ECO:0007669"/>
    <property type="project" value="TreeGrafter"/>
</dbReference>
<evidence type="ECO:0000313" key="9">
    <source>
        <dbReference type="EMBL" id="KAE8145585.1"/>
    </source>
</evidence>
<protein>
    <recommendedName>
        <fullName evidence="8">Fork-head domain-containing protein</fullName>
    </recommendedName>
</protein>
<evidence type="ECO:0000256" key="6">
    <source>
        <dbReference type="PROSITE-ProRule" id="PRU00089"/>
    </source>
</evidence>
<dbReference type="EMBL" id="ML742331">
    <property type="protein sequence ID" value="KAE8145585.1"/>
    <property type="molecule type" value="Genomic_DNA"/>
</dbReference>
<evidence type="ECO:0000256" key="7">
    <source>
        <dbReference type="SAM" id="MobiDB-lite"/>
    </source>
</evidence>
<feature type="region of interest" description="Disordered" evidence="7">
    <location>
        <begin position="116"/>
        <end position="176"/>
    </location>
</feature>
<evidence type="ECO:0000256" key="2">
    <source>
        <dbReference type="ARBA" id="ARBA00023015"/>
    </source>
</evidence>
<dbReference type="PROSITE" id="PS50039">
    <property type="entry name" value="FORK_HEAD_3"/>
    <property type="match status" value="1"/>
</dbReference>
<dbReference type="InterPro" id="IPR001766">
    <property type="entry name" value="Fork_head_dom"/>
</dbReference>
<keyword evidence="5 6" id="KW-0539">Nucleus</keyword>
<evidence type="ECO:0000256" key="3">
    <source>
        <dbReference type="ARBA" id="ARBA00023125"/>
    </source>
</evidence>
<keyword evidence="3 6" id="KW-0238">DNA-binding</keyword>
<dbReference type="PANTHER" id="PTHR45881:SF5">
    <property type="entry name" value="FORK-HEAD DOMAIN-CONTAINING PROTEIN"/>
    <property type="match status" value="1"/>
</dbReference>
<dbReference type="GO" id="GO:0005634">
    <property type="term" value="C:nucleus"/>
    <property type="evidence" value="ECO:0007669"/>
    <property type="project" value="UniProtKB-SubCell"/>
</dbReference>
<dbReference type="AlphaFoldDB" id="A0A5N6TGS9"/>
<gene>
    <name evidence="9" type="ORF">BDV25DRAFT_170428</name>
</gene>
<reference evidence="9 10" key="1">
    <citation type="submission" date="2019-04" db="EMBL/GenBank/DDBJ databases">
        <title>Friends and foes A comparative genomics study of 23 Aspergillus species from section Flavi.</title>
        <authorList>
            <consortium name="DOE Joint Genome Institute"/>
            <person name="Kjaerbolling I."/>
            <person name="Vesth T."/>
            <person name="Frisvad J.C."/>
            <person name="Nybo J.L."/>
            <person name="Theobald S."/>
            <person name="Kildgaard S."/>
            <person name="Isbrandt T."/>
            <person name="Kuo A."/>
            <person name="Sato A."/>
            <person name="Lyhne E.K."/>
            <person name="Kogle M.E."/>
            <person name="Wiebenga A."/>
            <person name="Kun R.S."/>
            <person name="Lubbers R.J."/>
            <person name="Makela M.R."/>
            <person name="Barry K."/>
            <person name="Chovatia M."/>
            <person name="Clum A."/>
            <person name="Daum C."/>
            <person name="Haridas S."/>
            <person name="He G."/>
            <person name="LaButti K."/>
            <person name="Lipzen A."/>
            <person name="Mondo S."/>
            <person name="Riley R."/>
            <person name="Salamov A."/>
            <person name="Simmons B.A."/>
            <person name="Magnuson J.K."/>
            <person name="Henrissat B."/>
            <person name="Mortensen U.H."/>
            <person name="Larsen T.O."/>
            <person name="Devries R.P."/>
            <person name="Grigoriev I.V."/>
            <person name="Machida M."/>
            <person name="Baker S.E."/>
            <person name="Andersen M.R."/>
        </authorList>
    </citation>
    <scope>NUCLEOTIDE SEQUENCE [LARGE SCALE GENOMIC DNA]</scope>
    <source>
        <strain evidence="9 10">IBT 18842</strain>
    </source>
</reference>